<evidence type="ECO:0000313" key="7">
    <source>
        <dbReference type="EMBL" id="JAI57831.1"/>
    </source>
</evidence>
<evidence type="ECO:0000256" key="2">
    <source>
        <dbReference type="ARBA" id="ARBA00022692"/>
    </source>
</evidence>
<name>A0A0P4VZI8_SCYOL</name>
<dbReference type="EMBL" id="GDRN01104869">
    <property type="protein sequence ID" value="JAI57831.1"/>
    <property type="molecule type" value="Transcribed_RNA"/>
</dbReference>
<feature type="transmembrane region" description="Helical" evidence="5">
    <location>
        <begin position="154"/>
        <end position="171"/>
    </location>
</feature>
<organism evidence="7">
    <name type="scientific">Scylla olivacea</name>
    <name type="common">Orange mud crab</name>
    <name type="synonym">Cancer olivacea</name>
    <dbReference type="NCBI Taxonomy" id="85551"/>
    <lineage>
        <taxon>Eukaryota</taxon>
        <taxon>Metazoa</taxon>
        <taxon>Ecdysozoa</taxon>
        <taxon>Arthropoda</taxon>
        <taxon>Crustacea</taxon>
        <taxon>Multicrustacea</taxon>
        <taxon>Malacostraca</taxon>
        <taxon>Eumalacostraca</taxon>
        <taxon>Eucarida</taxon>
        <taxon>Decapoda</taxon>
        <taxon>Pleocyemata</taxon>
        <taxon>Brachyura</taxon>
        <taxon>Eubrachyura</taxon>
        <taxon>Portunoidea</taxon>
        <taxon>Portunidae</taxon>
        <taxon>Portuninae</taxon>
        <taxon>Scylla</taxon>
    </lineage>
</organism>
<dbReference type="FunFam" id="1.20.1740.10:FF:000052">
    <property type="entry name" value="Lysine histidine transporter-like 3"/>
    <property type="match status" value="1"/>
</dbReference>
<feature type="transmembrane region" description="Helical" evidence="5">
    <location>
        <begin position="214"/>
        <end position="235"/>
    </location>
</feature>
<accession>A0A0P4VZI8</accession>
<dbReference type="GO" id="GO:0005774">
    <property type="term" value="C:vacuolar membrane"/>
    <property type="evidence" value="ECO:0007669"/>
    <property type="project" value="TreeGrafter"/>
</dbReference>
<protein>
    <recommendedName>
        <fullName evidence="6">Amino acid transporter transmembrane domain-containing protein</fullName>
    </recommendedName>
</protein>
<evidence type="ECO:0000256" key="5">
    <source>
        <dbReference type="SAM" id="Phobius"/>
    </source>
</evidence>
<evidence type="ECO:0000256" key="3">
    <source>
        <dbReference type="ARBA" id="ARBA00022989"/>
    </source>
</evidence>
<feature type="transmembrane region" description="Helical" evidence="5">
    <location>
        <begin position="119"/>
        <end position="142"/>
    </location>
</feature>
<feature type="transmembrane region" description="Helical" evidence="5">
    <location>
        <begin position="332"/>
        <end position="349"/>
    </location>
</feature>
<sequence>MASTKMSVFSVSGNTACEPQKTKQGFGVGMAGFFLIAQMAGAGFLALPRAIANTGWLGIAMMLLFCLSVAFVGTRLGRSWVILEERWPQEYHGAVRQPYMDIAEKSLGYVGRQIATWSLVLNLYGSTTVHLILISQLLAAVVQAETDFCLTKCHVILIVGICLVPFTWLGSPKDFWQASILAVVATLTAVVVIVVQIFLSEDTLDPPEYPNPTVASFSLGFGSILFAFGGAAVFPTIQNDMANRSHFWKSVIIGFSGILSLYLPVTLVGYIKIGDAVDSNILLSVGITNIVVVAIVMEIINLLCTFIISSNPVFQSIEEVFKVPKRFGPRRVALRTVMVLIQMLIGLTVPNFDKILNLIGGSLITLCTFVLPPVMYIRLVEDGSNKHWPQRTIPLWEKIYLIEIICVGLCGGILSTITAAHDLINPTGNGDTSCFSSFSKCS</sequence>
<dbReference type="GO" id="GO:0015179">
    <property type="term" value="F:L-amino acid transmembrane transporter activity"/>
    <property type="evidence" value="ECO:0007669"/>
    <property type="project" value="TreeGrafter"/>
</dbReference>
<dbReference type="PANTHER" id="PTHR22950:SF703">
    <property type="entry name" value="AMINO ACID TRANSPORTER TRANSMEMBRANE DOMAIN-CONTAINING PROTEIN"/>
    <property type="match status" value="1"/>
</dbReference>
<feature type="transmembrane region" description="Helical" evidence="5">
    <location>
        <begin position="53"/>
        <end position="73"/>
    </location>
</feature>
<feature type="transmembrane region" description="Helical" evidence="5">
    <location>
        <begin position="178"/>
        <end position="199"/>
    </location>
</feature>
<evidence type="ECO:0000256" key="1">
    <source>
        <dbReference type="ARBA" id="ARBA00004141"/>
    </source>
</evidence>
<feature type="domain" description="Amino acid transporter transmembrane" evidence="6">
    <location>
        <begin position="27"/>
        <end position="415"/>
    </location>
</feature>
<keyword evidence="3 5" id="KW-1133">Transmembrane helix</keyword>
<feature type="transmembrane region" description="Helical" evidence="5">
    <location>
        <begin position="247"/>
        <end position="271"/>
    </location>
</feature>
<feature type="transmembrane region" description="Helical" evidence="5">
    <location>
        <begin position="26"/>
        <end position="47"/>
    </location>
</feature>
<keyword evidence="4 5" id="KW-0472">Membrane</keyword>
<dbReference type="AlphaFoldDB" id="A0A0P4VZI8"/>
<dbReference type="PANTHER" id="PTHR22950">
    <property type="entry name" value="AMINO ACID TRANSPORTER"/>
    <property type="match status" value="1"/>
</dbReference>
<dbReference type="InterPro" id="IPR013057">
    <property type="entry name" value="AA_transpt_TM"/>
</dbReference>
<reference evidence="7" key="1">
    <citation type="submission" date="2015-09" db="EMBL/GenBank/DDBJ databases">
        <title>Scylla olivacea transcriptome.</title>
        <authorList>
            <person name="Ikhwanuddin M."/>
        </authorList>
    </citation>
    <scope>NUCLEOTIDE SEQUENCE</scope>
</reference>
<feature type="transmembrane region" description="Helical" evidence="5">
    <location>
        <begin position="283"/>
        <end position="308"/>
    </location>
</feature>
<comment type="subcellular location">
    <subcellularLocation>
        <location evidence="1">Membrane</location>
        <topology evidence="1">Multi-pass membrane protein</topology>
    </subcellularLocation>
</comment>
<evidence type="ECO:0000259" key="6">
    <source>
        <dbReference type="Pfam" id="PF01490"/>
    </source>
</evidence>
<feature type="transmembrane region" description="Helical" evidence="5">
    <location>
        <begin position="355"/>
        <end position="379"/>
    </location>
</feature>
<evidence type="ECO:0000256" key="4">
    <source>
        <dbReference type="ARBA" id="ARBA00023136"/>
    </source>
</evidence>
<keyword evidence="2 5" id="KW-0812">Transmembrane</keyword>
<dbReference type="Pfam" id="PF01490">
    <property type="entry name" value="Aa_trans"/>
    <property type="match status" value="1"/>
</dbReference>
<proteinExistence type="predicted"/>
<feature type="transmembrane region" description="Helical" evidence="5">
    <location>
        <begin position="400"/>
        <end position="420"/>
    </location>
</feature>